<keyword evidence="4 12" id="KW-0663">Pyridoxal phosphate</keyword>
<evidence type="ECO:0000256" key="14">
    <source>
        <dbReference type="RuleBase" id="RU003738"/>
    </source>
</evidence>
<evidence type="ECO:0000259" key="16">
    <source>
        <dbReference type="Pfam" id="PF02784"/>
    </source>
</evidence>
<dbReference type="InterPro" id="IPR022643">
    <property type="entry name" value="De-COase2_C"/>
</dbReference>
<feature type="binding site" evidence="12">
    <location>
        <position position="291"/>
    </location>
    <ligand>
        <name>substrate</name>
    </ligand>
</feature>
<evidence type="ECO:0000256" key="7">
    <source>
        <dbReference type="ARBA" id="ARBA00050464"/>
    </source>
</evidence>
<dbReference type="UniPathway" id="UPA00034">
    <property type="reaction ID" value="UER00027"/>
</dbReference>
<keyword evidence="6 12" id="KW-0456">Lyase</keyword>
<feature type="binding site" evidence="12">
    <location>
        <position position="387"/>
    </location>
    <ligand>
        <name>pyridoxal 5'-phosphate</name>
        <dbReference type="ChEBI" id="CHEBI:597326"/>
    </ligand>
</feature>
<dbReference type="Proteomes" id="UP000825051">
    <property type="component" value="Chromosome"/>
</dbReference>
<organism evidence="17 18">
    <name type="scientific">Horticoccus luteus</name>
    <dbReference type="NCBI Taxonomy" id="2862869"/>
    <lineage>
        <taxon>Bacteria</taxon>
        <taxon>Pseudomonadati</taxon>
        <taxon>Verrucomicrobiota</taxon>
        <taxon>Opitutia</taxon>
        <taxon>Opitutales</taxon>
        <taxon>Opitutaceae</taxon>
        <taxon>Horticoccus</taxon>
    </lineage>
</organism>
<protein>
    <recommendedName>
        <fullName evidence="11 12">Diaminopimelate decarboxylase</fullName>
        <shortName evidence="12">DAP decarboxylase</shortName>
        <shortName evidence="12">DAPDC</shortName>
        <ecNumber evidence="10 12">4.1.1.20</ecNumber>
    </recommendedName>
</protein>
<dbReference type="InterPro" id="IPR000183">
    <property type="entry name" value="Orn/DAP/Arg_de-COase"/>
</dbReference>
<keyword evidence="2 12" id="KW-0028">Amino-acid biosynthesis</keyword>
<name>A0A8F9XGJ8_9BACT</name>
<feature type="active site" description="Proton donor" evidence="13">
    <location>
        <position position="358"/>
    </location>
</feature>
<dbReference type="PANTHER" id="PTHR43727">
    <property type="entry name" value="DIAMINOPIMELATE DECARBOXYLASE"/>
    <property type="match status" value="1"/>
</dbReference>
<feature type="binding site" evidence="12">
    <location>
        <position position="327"/>
    </location>
    <ligand>
        <name>substrate</name>
    </ligand>
</feature>
<evidence type="ECO:0000256" key="2">
    <source>
        <dbReference type="ARBA" id="ARBA00022605"/>
    </source>
</evidence>
<dbReference type="AlphaFoldDB" id="A0A8F9XGJ8"/>
<dbReference type="CDD" id="cd06828">
    <property type="entry name" value="PLPDE_III_DapDC"/>
    <property type="match status" value="1"/>
</dbReference>
<dbReference type="HAMAP" id="MF_02120">
    <property type="entry name" value="LysA"/>
    <property type="match status" value="1"/>
</dbReference>
<comment type="pathway">
    <text evidence="8 12 14">Amino-acid biosynthesis; L-lysine biosynthesis via DAP pathway; L-lysine from DL-2,6-diaminopimelate: step 1/1.</text>
</comment>
<dbReference type="FunFam" id="2.40.37.10:FF:000003">
    <property type="entry name" value="Diaminopimelate decarboxylase"/>
    <property type="match status" value="1"/>
</dbReference>
<dbReference type="SUPFAM" id="SSF50621">
    <property type="entry name" value="Alanine racemase C-terminal domain-like"/>
    <property type="match status" value="1"/>
</dbReference>
<dbReference type="Pfam" id="PF02784">
    <property type="entry name" value="Orn_Arg_deC_N"/>
    <property type="match status" value="1"/>
</dbReference>
<evidence type="ECO:0000256" key="11">
    <source>
        <dbReference type="ARBA" id="ARBA00074972"/>
    </source>
</evidence>
<keyword evidence="18" id="KW-1185">Reference proteome</keyword>
<feature type="modified residue" description="N6-(pyridoxal phosphate)lysine" evidence="12 13">
    <location>
        <position position="60"/>
    </location>
</feature>
<dbReference type="SUPFAM" id="SSF51419">
    <property type="entry name" value="PLP-binding barrel"/>
    <property type="match status" value="1"/>
</dbReference>
<keyword evidence="3 12" id="KW-0210">Decarboxylase</keyword>
<evidence type="ECO:0000256" key="13">
    <source>
        <dbReference type="PIRSR" id="PIRSR600183-50"/>
    </source>
</evidence>
<comment type="function">
    <text evidence="12">Specifically catalyzes the decarboxylation of meso-diaminopimelate (meso-DAP) to L-lysine.</text>
</comment>
<dbReference type="Gene3D" id="2.40.37.10">
    <property type="entry name" value="Lyase, Ornithine Decarboxylase, Chain A, domain 1"/>
    <property type="match status" value="1"/>
</dbReference>
<dbReference type="GO" id="GO:0008836">
    <property type="term" value="F:diaminopimelate decarboxylase activity"/>
    <property type="evidence" value="ECO:0007669"/>
    <property type="project" value="UniProtKB-UniRule"/>
</dbReference>
<feature type="binding site" evidence="12">
    <location>
        <position position="359"/>
    </location>
    <ligand>
        <name>substrate</name>
    </ligand>
</feature>
<feature type="binding site" evidence="12">
    <location>
        <position position="387"/>
    </location>
    <ligand>
        <name>substrate</name>
    </ligand>
</feature>
<feature type="binding site" evidence="12">
    <location>
        <position position="331"/>
    </location>
    <ligand>
        <name>substrate</name>
    </ligand>
</feature>
<sequence>MHHFHYSGPSLQCEAVDLAAVARLYGTPTYVYSAATIAENFHRLQQSLAGLDVQICYAAKANSNLAVLRHCANLGAGFDLVSGGEIRRVIAAGGDLQASVFAGVGKTEDEIRLALENGVFALHVESEPELARINHVAGKLGVKAPIALRVNPDVDAHTHAKITTGRSDNKFGIPLKQAAGAYEVAAKLKNLTLRGVQMHIGSQLTTVAPFAEAVQKVAPLVADLQANHGITYFSIGGGMGIVYKDALASGAQAWWDAQPAAQRPLTPEAYGETLTPLLAPLGLKVLLEHGRFIVGNAGVLLTRVEHLKRGANKNFLVVDAAMNDLVRPAMYESYHEIVPVQRDSSRRALVADVVGPVCESGDCFAKDRQLQEVGEGELLALMSAGAYGFTMASRYNTRALAAEVLVNGSAFELVRQRETFAQMIAGEKVPAFLQ</sequence>
<dbReference type="NCBIfam" id="TIGR01048">
    <property type="entry name" value="lysA"/>
    <property type="match status" value="1"/>
</dbReference>
<keyword evidence="5 12" id="KW-0457">Lysine biosynthesis</keyword>
<feature type="binding site" evidence="12">
    <location>
        <position position="238"/>
    </location>
    <ligand>
        <name>pyridoxal 5'-phosphate</name>
        <dbReference type="ChEBI" id="CHEBI:597326"/>
    </ligand>
</feature>
<comment type="subunit">
    <text evidence="12">Homodimer.</text>
</comment>
<dbReference type="PANTHER" id="PTHR43727:SF2">
    <property type="entry name" value="GROUP IV DECARBOXYLASE"/>
    <property type="match status" value="1"/>
</dbReference>
<evidence type="ECO:0000256" key="8">
    <source>
        <dbReference type="ARBA" id="ARBA00060643"/>
    </source>
</evidence>
<reference evidence="17" key="1">
    <citation type="submission" date="2021-08" db="EMBL/GenBank/DDBJ databases">
        <title>Genome of a novel bacterium of the phylum Verrucomicrobia, Oleiharenicola sp. KSB-15.</title>
        <authorList>
            <person name="Chung J.-H."/>
            <person name="Ahn J.-H."/>
            <person name="Yoon Y."/>
            <person name="Kim D.-Y."/>
            <person name="An S.-H."/>
            <person name="Park I."/>
            <person name="Yeon J."/>
        </authorList>
    </citation>
    <scope>NUCLEOTIDE SEQUENCE</scope>
    <source>
        <strain evidence="17">KSB-15</strain>
    </source>
</reference>
<dbReference type="InterPro" id="IPR022657">
    <property type="entry name" value="De-COase2_CS"/>
</dbReference>
<dbReference type="PROSITE" id="PS00879">
    <property type="entry name" value="ODR_DC_2_2"/>
    <property type="match status" value="1"/>
</dbReference>
<evidence type="ECO:0000256" key="9">
    <source>
        <dbReference type="ARBA" id="ARBA00060983"/>
    </source>
</evidence>
<evidence type="ECO:0000256" key="12">
    <source>
        <dbReference type="HAMAP-Rule" id="MF_02120"/>
    </source>
</evidence>
<evidence type="ECO:0000256" key="1">
    <source>
        <dbReference type="ARBA" id="ARBA00001933"/>
    </source>
</evidence>
<feature type="domain" description="Orn/DAP/Arg decarboxylase 2 C-terminal" evidence="15">
    <location>
        <begin position="30"/>
        <end position="385"/>
    </location>
</feature>
<dbReference type="GO" id="GO:0009089">
    <property type="term" value="P:lysine biosynthetic process via diaminopimelate"/>
    <property type="evidence" value="ECO:0007669"/>
    <property type="project" value="UniProtKB-UniRule"/>
</dbReference>
<dbReference type="Pfam" id="PF00278">
    <property type="entry name" value="Orn_DAP_Arg_deC"/>
    <property type="match status" value="1"/>
</dbReference>
<dbReference type="RefSeq" id="WP_220162973.1">
    <property type="nucleotide sequence ID" value="NZ_CP080507.1"/>
</dbReference>
<gene>
    <name evidence="12 17" type="primary">lysA</name>
    <name evidence="17" type="ORF">K0B96_01375</name>
</gene>
<comment type="catalytic activity">
    <reaction evidence="7 12 14">
        <text>meso-2,6-diaminopimelate + H(+) = L-lysine + CO2</text>
        <dbReference type="Rhea" id="RHEA:15101"/>
        <dbReference type="ChEBI" id="CHEBI:15378"/>
        <dbReference type="ChEBI" id="CHEBI:16526"/>
        <dbReference type="ChEBI" id="CHEBI:32551"/>
        <dbReference type="ChEBI" id="CHEBI:57791"/>
        <dbReference type="EC" id="4.1.1.20"/>
    </reaction>
</comment>
<evidence type="ECO:0000313" key="17">
    <source>
        <dbReference type="EMBL" id="QYM79297.1"/>
    </source>
</evidence>
<dbReference type="InterPro" id="IPR029066">
    <property type="entry name" value="PLP-binding_barrel"/>
</dbReference>
<dbReference type="FunFam" id="3.20.20.10:FF:000003">
    <property type="entry name" value="Diaminopimelate decarboxylase"/>
    <property type="match status" value="1"/>
</dbReference>
<evidence type="ECO:0000256" key="3">
    <source>
        <dbReference type="ARBA" id="ARBA00022793"/>
    </source>
</evidence>
<dbReference type="InterPro" id="IPR022644">
    <property type="entry name" value="De-COase2_N"/>
</dbReference>
<comment type="cofactor">
    <cofactor evidence="1 12 13 14">
        <name>pyridoxal 5'-phosphate</name>
        <dbReference type="ChEBI" id="CHEBI:597326"/>
    </cofactor>
</comment>
<evidence type="ECO:0000256" key="10">
    <source>
        <dbReference type="ARBA" id="ARBA00066427"/>
    </source>
</evidence>
<accession>A0A8F9XGJ8</accession>
<evidence type="ECO:0000259" key="15">
    <source>
        <dbReference type="Pfam" id="PF00278"/>
    </source>
</evidence>
<dbReference type="GO" id="GO:0030170">
    <property type="term" value="F:pyridoxal phosphate binding"/>
    <property type="evidence" value="ECO:0007669"/>
    <property type="project" value="UniProtKB-UniRule"/>
</dbReference>
<evidence type="ECO:0000256" key="6">
    <source>
        <dbReference type="ARBA" id="ARBA00023239"/>
    </source>
</evidence>
<dbReference type="EMBL" id="CP080507">
    <property type="protein sequence ID" value="QYM79297.1"/>
    <property type="molecule type" value="Genomic_DNA"/>
</dbReference>
<evidence type="ECO:0000313" key="18">
    <source>
        <dbReference type="Proteomes" id="UP000825051"/>
    </source>
</evidence>
<dbReference type="Gene3D" id="3.20.20.10">
    <property type="entry name" value="Alanine racemase"/>
    <property type="match status" value="1"/>
</dbReference>
<comment type="similarity">
    <text evidence="9 12">Belongs to the Orn/Lys/Arg decarboxylase class-II family. LysA subfamily.</text>
</comment>
<feature type="binding site" evidence="12">
    <location>
        <begin position="288"/>
        <end position="291"/>
    </location>
    <ligand>
        <name>pyridoxal 5'-phosphate</name>
        <dbReference type="ChEBI" id="CHEBI:597326"/>
    </ligand>
</feature>
<feature type="domain" description="Orn/DAP/Arg decarboxylase 2 N-terminal" evidence="16">
    <location>
        <begin position="35"/>
        <end position="247"/>
    </location>
</feature>
<dbReference type="EC" id="4.1.1.20" evidence="10 12"/>
<dbReference type="InterPro" id="IPR009006">
    <property type="entry name" value="Ala_racemase/Decarboxylase_C"/>
</dbReference>
<evidence type="ECO:0000256" key="5">
    <source>
        <dbReference type="ARBA" id="ARBA00023154"/>
    </source>
</evidence>
<dbReference type="KEGG" id="ole:K0B96_01375"/>
<dbReference type="PRINTS" id="PR01179">
    <property type="entry name" value="ODADCRBXLASE"/>
</dbReference>
<evidence type="ECO:0000256" key="4">
    <source>
        <dbReference type="ARBA" id="ARBA00022898"/>
    </source>
</evidence>
<dbReference type="PRINTS" id="PR01181">
    <property type="entry name" value="DAPDCRBXLASE"/>
</dbReference>
<dbReference type="InterPro" id="IPR002986">
    <property type="entry name" value="DAP_deCOOHase_LysA"/>
</dbReference>
<proteinExistence type="inferred from homology"/>